<gene>
    <name evidence="2" type="ORF">mPipKuh1_009032</name>
</gene>
<proteinExistence type="predicted"/>
<accession>A0A7J8A8L5</accession>
<dbReference type="EMBL" id="JACAGB010000002">
    <property type="protein sequence ID" value="KAF6382688.1"/>
    <property type="molecule type" value="Genomic_DNA"/>
</dbReference>
<feature type="region of interest" description="Disordered" evidence="1">
    <location>
        <begin position="136"/>
        <end position="161"/>
    </location>
</feature>
<organism evidence="2 3">
    <name type="scientific">Pipistrellus kuhlii</name>
    <name type="common">Kuhl's pipistrelle</name>
    <dbReference type="NCBI Taxonomy" id="59472"/>
    <lineage>
        <taxon>Eukaryota</taxon>
        <taxon>Metazoa</taxon>
        <taxon>Chordata</taxon>
        <taxon>Craniata</taxon>
        <taxon>Vertebrata</taxon>
        <taxon>Euteleostomi</taxon>
        <taxon>Mammalia</taxon>
        <taxon>Eutheria</taxon>
        <taxon>Laurasiatheria</taxon>
        <taxon>Chiroptera</taxon>
        <taxon>Yangochiroptera</taxon>
        <taxon>Vespertilionidae</taxon>
        <taxon>Pipistrellus</taxon>
    </lineage>
</organism>
<reference evidence="2 3" key="1">
    <citation type="journal article" date="2020" name="Nature">
        <title>Six reference-quality genomes reveal evolution of bat adaptations.</title>
        <authorList>
            <person name="Jebb D."/>
            <person name="Huang Z."/>
            <person name="Pippel M."/>
            <person name="Hughes G.M."/>
            <person name="Lavrichenko K."/>
            <person name="Devanna P."/>
            <person name="Winkler S."/>
            <person name="Jermiin L.S."/>
            <person name="Skirmuntt E.C."/>
            <person name="Katzourakis A."/>
            <person name="Burkitt-Gray L."/>
            <person name="Ray D.A."/>
            <person name="Sullivan K.A.M."/>
            <person name="Roscito J.G."/>
            <person name="Kirilenko B.M."/>
            <person name="Davalos L.M."/>
            <person name="Corthals A.P."/>
            <person name="Power M.L."/>
            <person name="Jones G."/>
            <person name="Ransome R.D."/>
            <person name="Dechmann D.K.N."/>
            <person name="Locatelli A.G."/>
            <person name="Puechmaille S.J."/>
            <person name="Fedrigo O."/>
            <person name="Jarvis E.D."/>
            <person name="Hiller M."/>
            <person name="Vernes S.C."/>
            <person name="Myers E.W."/>
            <person name="Teeling E.C."/>
        </authorList>
    </citation>
    <scope>NUCLEOTIDE SEQUENCE [LARGE SCALE GENOMIC DNA]</scope>
    <source>
        <strain evidence="2">MPipKuh1</strain>
        <tissue evidence="2">Flight muscle</tissue>
    </source>
</reference>
<comment type="caution">
    <text evidence="2">The sequence shown here is derived from an EMBL/GenBank/DDBJ whole genome shotgun (WGS) entry which is preliminary data.</text>
</comment>
<protein>
    <submittedName>
        <fullName evidence="2">Uncharacterized protein</fullName>
    </submittedName>
</protein>
<evidence type="ECO:0000313" key="2">
    <source>
        <dbReference type="EMBL" id="KAF6382688.1"/>
    </source>
</evidence>
<dbReference type="Proteomes" id="UP000558488">
    <property type="component" value="Unassembled WGS sequence"/>
</dbReference>
<dbReference type="AlphaFoldDB" id="A0A7J8A8L5"/>
<evidence type="ECO:0000313" key="3">
    <source>
        <dbReference type="Proteomes" id="UP000558488"/>
    </source>
</evidence>
<name>A0A7J8A8L5_PIPKU</name>
<evidence type="ECO:0000256" key="1">
    <source>
        <dbReference type="SAM" id="MobiDB-lite"/>
    </source>
</evidence>
<sequence length="161" mass="17575">MITPCLRSHTCDSYCNLCPFTRYKQLAYGERQSTFLQMACCSPRVSSIGINVHTCMIQVVTGSPDPLVVPLHIGAQPNSQQRTPRGTCRTEGPVAPGPRQLCHTFPVWPTPLAGPLFLRVEAENICPYLCSPDSLGRRPGRKSPLSPQGLGSFGQIRLPEG</sequence>
<keyword evidence="3" id="KW-1185">Reference proteome</keyword>